<accession>A0AAV8VJ29</accession>
<dbReference type="EMBL" id="JANEYG010000076">
    <property type="protein sequence ID" value="KAJ8914218.1"/>
    <property type="molecule type" value="Genomic_DNA"/>
</dbReference>
<organism evidence="1 2">
    <name type="scientific">Exocentrus adspersus</name>
    <dbReference type="NCBI Taxonomy" id="1586481"/>
    <lineage>
        <taxon>Eukaryota</taxon>
        <taxon>Metazoa</taxon>
        <taxon>Ecdysozoa</taxon>
        <taxon>Arthropoda</taxon>
        <taxon>Hexapoda</taxon>
        <taxon>Insecta</taxon>
        <taxon>Pterygota</taxon>
        <taxon>Neoptera</taxon>
        <taxon>Endopterygota</taxon>
        <taxon>Coleoptera</taxon>
        <taxon>Polyphaga</taxon>
        <taxon>Cucujiformia</taxon>
        <taxon>Chrysomeloidea</taxon>
        <taxon>Cerambycidae</taxon>
        <taxon>Lamiinae</taxon>
        <taxon>Acanthocinini</taxon>
        <taxon>Exocentrus</taxon>
    </lineage>
</organism>
<protein>
    <recommendedName>
        <fullName evidence="3">Transposase</fullName>
    </recommendedName>
</protein>
<proteinExistence type="predicted"/>
<evidence type="ECO:0000313" key="2">
    <source>
        <dbReference type="Proteomes" id="UP001159042"/>
    </source>
</evidence>
<sequence length="87" mass="10497">MYKERKHVTVKTIREELGKKEIIDIKKTSLNFVLKELGFKFKKEDNRRALIEKTAISAKRGQFLRKYQENKMSDFSREVVFLDETWI</sequence>
<dbReference type="AlphaFoldDB" id="A0AAV8VJ29"/>
<name>A0AAV8VJ29_9CUCU</name>
<evidence type="ECO:0000313" key="1">
    <source>
        <dbReference type="EMBL" id="KAJ8914218.1"/>
    </source>
</evidence>
<comment type="caution">
    <text evidence="1">The sequence shown here is derived from an EMBL/GenBank/DDBJ whole genome shotgun (WGS) entry which is preliminary data.</text>
</comment>
<dbReference type="Proteomes" id="UP001159042">
    <property type="component" value="Unassembled WGS sequence"/>
</dbReference>
<reference evidence="1 2" key="1">
    <citation type="journal article" date="2023" name="Insect Mol. Biol.">
        <title>Genome sequencing provides insights into the evolution of gene families encoding plant cell wall-degrading enzymes in longhorned beetles.</title>
        <authorList>
            <person name="Shin N.R."/>
            <person name="Okamura Y."/>
            <person name="Kirsch R."/>
            <person name="Pauchet Y."/>
        </authorList>
    </citation>
    <scope>NUCLEOTIDE SEQUENCE [LARGE SCALE GENOMIC DNA]</scope>
    <source>
        <strain evidence="1">EAD_L_NR</strain>
    </source>
</reference>
<evidence type="ECO:0008006" key="3">
    <source>
        <dbReference type="Google" id="ProtNLM"/>
    </source>
</evidence>
<keyword evidence="2" id="KW-1185">Reference proteome</keyword>
<gene>
    <name evidence="1" type="ORF">NQ315_003581</name>
</gene>